<evidence type="ECO:0000313" key="2">
    <source>
        <dbReference type="Proteomes" id="UP000260351"/>
    </source>
</evidence>
<name>A0A3E1K9A5_9GAMM</name>
<dbReference type="AlphaFoldDB" id="A0A3E1K9A5"/>
<dbReference type="InterPro" id="IPR007459">
    <property type="entry name" value="DNA_pol3_chi"/>
</dbReference>
<reference evidence="1 2" key="1">
    <citation type="submission" date="2018-08" db="EMBL/GenBank/DDBJ databases">
        <title>Wenzhouxiangella salilacus sp. nov., a novel bacterium isolated from a saline lake in Xinjiang Province, China.</title>
        <authorList>
            <person name="Han S."/>
        </authorList>
    </citation>
    <scope>NUCLEOTIDE SEQUENCE [LARGE SCALE GENOMIC DNA]</scope>
    <source>
        <strain evidence="1 2">XDB06</strain>
    </source>
</reference>
<proteinExistence type="predicted"/>
<keyword evidence="2" id="KW-1185">Reference proteome</keyword>
<dbReference type="EMBL" id="QUZK01000037">
    <property type="protein sequence ID" value="RFF30295.1"/>
    <property type="molecule type" value="Genomic_DNA"/>
</dbReference>
<dbReference type="GO" id="GO:0032298">
    <property type="term" value="P:positive regulation of DNA-templated DNA replication initiation"/>
    <property type="evidence" value="ECO:0007669"/>
    <property type="project" value="TreeGrafter"/>
</dbReference>
<dbReference type="Gene3D" id="3.40.50.10110">
    <property type="entry name" value="DNA polymerase III subunit chi"/>
    <property type="match status" value="1"/>
</dbReference>
<dbReference type="GO" id="GO:0003887">
    <property type="term" value="F:DNA-directed DNA polymerase activity"/>
    <property type="evidence" value="ECO:0007669"/>
    <property type="project" value="InterPro"/>
</dbReference>
<dbReference type="OrthoDB" id="5297568at2"/>
<dbReference type="SUPFAM" id="SSF102400">
    <property type="entry name" value="DNA polymerase III chi subunit"/>
    <property type="match status" value="1"/>
</dbReference>
<sequence length="133" mass="14887">MRVDFYEMGGRFSDPLYVAGVLVSKAWPATKDIAVVGSAGDLAKLDEQLWAQPEGRFLPHDRAPAKAPIQLLEKAPAEAGILINLDPAAPLPEGRYQRVLEIVPPDESLKQKLRERWMAWKERGAELQHHVLK</sequence>
<dbReference type="InterPro" id="IPR036768">
    <property type="entry name" value="PolIII_chi_sf"/>
</dbReference>
<dbReference type="Proteomes" id="UP000260351">
    <property type="component" value="Unassembled WGS sequence"/>
</dbReference>
<dbReference type="GO" id="GO:0003677">
    <property type="term" value="F:DNA binding"/>
    <property type="evidence" value="ECO:0007669"/>
    <property type="project" value="InterPro"/>
</dbReference>
<gene>
    <name evidence="1" type="ORF">DZC52_09470</name>
</gene>
<protein>
    <submittedName>
        <fullName evidence="1">DNA polymerase III subunit chi</fullName>
    </submittedName>
</protein>
<accession>A0A3E1K9A5</accession>
<dbReference type="GO" id="GO:0006260">
    <property type="term" value="P:DNA replication"/>
    <property type="evidence" value="ECO:0007669"/>
    <property type="project" value="InterPro"/>
</dbReference>
<comment type="caution">
    <text evidence="1">The sequence shown here is derived from an EMBL/GenBank/DDBJ whole genome shotgun (WGS) entry which is preliminary data.</text>
</comment>
<dbReference type="RefSeq" id="WP_116650896.1">
    <property type="nucleotide sequence ID" value="NZ_QUZK01000037.1"/>
</dbReference>
<dbReference type="PANTHER" id="PTHR38767:SF1">
    <property type="entry name" value="DNA POLYMERASE III SUBUNIT CHI"/>
    <property type="match status" value="1"/>
</dbReference>
<evidence type="ECO:0000313" key="1">
    <source>
        <dbReference type="EMBL" id="RFF30295.1"/>
    </source>
</evidence>
<dbReference type="PANTHER" id="PTHR38767">
    <property type="entry name" value="DNA POLYMERASE III SUBUNIT CHI"/>
    <property type="match status" value="1"/>
</dbReference>
<dbReference type="Pfam" id="PF04364">
    <property type="entry name" value="DNA_pol3_chi"/>
    <property type="match status" value="1"/>
</dbReference>
<organism evidence="1 2">
    <name type="scientific">Wenzhouxiangella sediminis</name>
    <dbReference type="NCBI Taxonomy" id="1792836"/>
    <lineage>
        <taxon>Bacteria</taxon>
        <taxon>Pseudomonadati</taxon>
        <taxon>Pseudomonadota</taxon>
        <taxon>Gammaproteobacteria</taxon>
        <taxon>Chromatiales</taxon>
        <taxon>Wenzhouxiangellaceae</taxon>
        <taxon>Wenzhouxiangella</taxon>
    </lineage>
</organism>